<dbReference type="EMBL" id="FQXD01000001">
    <property type="protein sequence ID" value="SHG76012.1"/>
    <property type="molecule type" value="Genomic_DNA"/>
</dbReference>
<proteinExistence type="predicted"/>
<keyword evidence="1" id="KW-1133">Transmembrane helix</keyword>
<feature type="transmembrane region" description="Helical" evidence="1">
    <location>
        <begin position="5"/>
        <end position="22"/>
    </location>
</feature>
<evidence type="ECO:0000256" key="1">
    <source>
        <dbReference type="SAM" id="Phobius"/>
    </source>
</evidence>
<organism evidence="2 3">
    <name type="scientific">Virgibacillus chiguensis</name>
    <dbReference type="NCBI Taxonomy" id="411959"/>
    <lineage>
        <taxon>Bacteria</taxon>
        <taxon>Bacillati</taxon>
        <taxon>Bacillota</taxon>
        <taxon>Bacilli</taxon>
        <taxon>Bacillales</taxon>
        <taxon>Bacillaceae</taxon>
        <taxon>Virgibacillus</taxon>
    </lineage>
</organism>
<sequence length="57" mass="6469">MNKNLYLIVLVIVAGSFFINIFVDNEFISTIINTIALIVLIAVAIYLWFTFGRKSSK</sequence>
<gene>
    <name evidence="2" type="ORF">SAMN05421807_101482</name>
</gene>
<reference evidence="3" key="1">
    <citation type="submission" date="2016-11" db="EMBL/GenBank/DDBJ databases">
        <authorList>
            <person name="Varghese N."/>
            <person name="Submissions S."/>
        </authorList>
    </citation>
    <scope>NUCLEOTIDE SEQUENCE [LARGE SCALE GENOMIC DNA]</scope>
    <source>
        <strain evidence="3">CGMCC 1.6496</strain>
    </source>
</reference>
<evidence type="ECO:0000313" key="2">
    <source>
        <dbReference type="EMBL" id="SHG76012.1"/>
    </source>
</evidence>
<accession>A0A1M5MFQ6</accession>
<evidence type="ECO:0000313" key="3">
    <source>
        <dbReference type="Proteomes" id="UP000184079"/>
    </source>
</evidence>
<dbReference type="AlphaFoldDB" id="A0A1M5MFQ6"/>
<dbReference type="RefSeq" id="WP_170861689.1">
    <property type="nucleotide sequence ID" value="NZ_FQXD01000001.1"/>
</dbReference>
<feature type="transmembrane region" description="Helical" evidence="1">
    <location>
        <begin position="28"/>
        <end position="49"/>
    </location>
</feature>
<dbReference type="Proteomes" id="UP000184079">
    <property type="component" value="Unassembled WGS sequence"/>
</dbReference>
<name>A0A1M5MFQ6_9BACI</name>
<keyword evidence="1" id="KW-0472">Membrane</keyword>
<protein>
    <submittedName>
        <fullName evidence="2">Uncharacterized protein</fullName>
    </submittedName>
</protein>
<keyword evidence="3" id="KW-1185">Reference proteome</keyword>
<keyword evidence="1" id="KW-0812">Transmembrane</keyword>